<sequence length="521" mass="60454">MPVSNFQELCDVPLNKMYNTREYRLDKERRPLTSCQMAINGQDNVLSIGCFIEDPNFNIQLAQKTWDLIFEQYPFMTSKIVFNAAEKWQFFEPQPEYRPALPQNLYIVTSRKQLDETLNTTQASDAKLVHIDLYKMKVEGLPFRFLMMFQVAHSISDGSTTTFLLQRFNRYYTQLQRGEEVKLDFVQKGPFTMVSAYPEDADIGPSTSSNYKGLTLTPVKAFSEIEPKIQYHKYHIRFQKKSEFSFKKFKGATVSHSMYATQIIMQCAFMYYTKQLKEDETAQQLVSDLIRDYDFLNEHGYCKQNFEDIFGYTIVGYPMTVNVAFDSNVGDILTQIQSVMNNFRNMDAQEHMKSLIASDNVWIPKISFRYPISVYGANLGRFENESPIRAFSLASIQLNHTANPGVCNFTAVTTDEYVCFNQQNLDGFSDSDYDKFFDLFKAIQLQVYSSGSNSLRVSEVVEMIRKAFATVQQQSTEQKQQDHQNQINLQSNQHACKQSQIIPQSKQKLLVRVYHYNKNKK</sequence>
<name>A0AA86Q6H3_9EUKA</name>
<comment type="caution">
    <text evidence="1">The sequence shown here is derived from an EMBL/GenBank/DDBJ whole genome shotgun (WGS) entry which is preliminary data.</text>
</comment>
<reference evidence="2 3" key="2">
    <citation type="submission" date="2024-07" db="EMBL/GenBank/DDBJ databases">
        <authorList>
            <person name="Akdeniz Z."/>
        </authorList>
    </citation>
    <scope>NUCLEOTIDE SEQUENCE [LARGE SCALE GENOMIC DNA]</scope>
</reference>
<evidence type="ECO:0000313" key="2">
    <source>
        <dbReference type="EMBL" id="CAL5982079.1"/>
    </source>
</evidence>
<accession>A0AA86Q6H3</accession>
<evidence type="ECO:0000313" key="1">
    <source>
        <dbReference type="EMBL" id="CAI9952148.1"/>
    </source>
</evidence>
<evidence type="ECO:0008006" key="4">
    <source>
        <dbReference type="Google" id="ProtNLM"/>
    </source>
</evidence>
<keyword evidence="3" id="KW-1185">Reference proteome</keyword>
<gene>
    <name evidence="1" type="ORF">HINF_LOCUS39793</name>
    <name evidence="2" type="ORF">HINF_LOCUS6964</name>
</gene>
<evidence type="ECO:0000313" key="3">
    <source>
        <dbReference type="Proteomes" id="UP001642409"/>
    </source>
</evidence>
<dbReference type="Proteomes" id="UP001642409">
    <property type="component" value="Unassembled WGS sequence"/>
</dbReference>
<dbReference type="EMBL" id="CAXDID020000014">
    <property type="protein sequence ID" value="CAL5982079.1"/>
    <property type="molecule type" value="Genomic_DNA"/>
</dbReference>
<protein>
    <recommendedName>
        <fullName evidence="4">Condensation domain-containing protein</fullName>
    </recommendedName>
</protein>
<organism evidence="1">
    <name type="scientific">Hexamita inflata</name>
    <dbReference type="NCBI Taxonomy" id="28002"/>
    <lineage>
        <taxon>Eukaryota</taxon>
        <taxon>Metamonada</taxon>
        <taxon>Diplomonadida</taxon>
        <taxon>Hexamitidae</taxon>
        <taxon>Hexamitinae</taxon>
        <taxon>Hexamita</taxon>
    </lineage>
</organism>
<proteinExistence type="predicted"/>
<dbReference type="EMBL" id="CATOUU010000831">
    <property type="protein sequence ID" value="CAI9952148.1"/>
    <property type="molecule type" value="Genomic_DNA"/>
</dbReference>
<reference evidence="1" key="1">
    <citation type="submission" date="2023-06" db="EMBL/GenBank/DDBJ databases">
        <authorList>
            <person name="Kurt Z."/>
        </authorList>
    </citation>
    <scope>NUCLEOTIDE SEQUENCE</scope>
</reference>
<dbReference type="AlphaFoldDB" id="A0AA86Q6H3"/>